<comment type="caution">
    <text evidence="1">The sequence shown here is derived from an EMBL/GenBank/DDBJ whole genome shotgun (WGS) entry which is preliminary data.</text>
</comment>
<name>A0A1Y2F8M1_9FUNG</name>
<dbReference type="EMBL" id="MCOG01000015">
    <property type="protein sequence ID" value="ORY79255.1"/>
    <property type="molecule type" value="Genomic_DNA"/>
</dbReference>
<accession>A0A1Y2F8M1</accession>
<protein>
    <submittedName>
        <fullName evidence="1">Uncharacterized protein</fullName>
    </submittedName>
</protein>
<evidence type="ECO:0000313" key="2">
    <source>
        <dbReference type="Proteomes" id="UP000193920"/>
    </source>
</evidence>
<keyword evidence="2" id="KW-1185">Reference proteome</keyword>
<gene>
    <name evidence="1" type="ORF">LY90DRAFT_664861</name>
</gene>
<evidence type="ECO:0000313" key="1">
    <source>
        <dbReference type="EMBL" id="ORY79255.1"/>
    </source>
</evidence>
<sequence>MNTMKYAGIKRSNFIDCDGSLKRQKLSIDNNNIASTQLDLHKNNIETNTKNINNDNIFLNNDNSINMISDNEDIESTLSINNSKYEQINSTLRILHNYRKFLKNNFEKDQNNNSINNNIPIYNNFYSKINSQLKTIHISNIKLHKKNYLN</sequence>
<organism evidence="1 2">
    <name type="scientific">Neocallimastix californiae</name>
    <dbReference type="NCBI Taxonomy" id="1754190"/>
    <lineage>
        <taxon>Eukaryota</taxon>
        <taxon>Fungi</taxon>
        <taxon>Fungi incertae sedis</taxon>
        <taxon>Chytridiomycota</taxon>
        <taxon>Chytridiomycota incertae sedis</taxon>
        <taxon>Neocallimastigomycetes</taxon>
        <taxon>Neocallimastigales</taxon>
        <taxon>Neocallimastigaceae</taxon>
        <taxon>Neocallimastix</taxon>
    </lineage>
</organism>
<reference evidence="1 2" key="1">
    <citation type="submission" date="2016-08" db="EMBL/GenBank/DDBJ databases">
        <title>A Parts List for Fungal Cellulosomes Revealed by Comparative Genomics.</title>
        <authorList>
            <consortium name="DOE Joint Genome Institute"/>
            <person name="Haitjema C.H."/>
            <person name="Gilmore S.P."/>
            <person name="Henske J.K."/>
            <person name="Solomon K.V."/>
            <person name="De Groot R."/>
            <person name="Kuo A."/>
            <person name="Mondo S.J."/>
            <person name="Salamov A.A."/>
            <person name="Labutti K."/>
            <person name="Zhao Z."/>
            <person name="Chiniquy J."/>
            <person name="Barry K."/>
            <person name="Brewer H.M."/>
            <person name="Purvine S.O."/>
            <person name="Wright A.T."/>
            <person name="Boxma B."/>
            <person name="Van Alen T."/>
            <person name="Hackstein J.H."/>
            <person name="Baker S.E."/>
            <person name="Grigoriev I.V."/>
            <person name="O'Malley M.A."/>
        </authorList>
    </citation>
    <scope>NUCLEOTIDE SEQUENCE [LARGE SCALE GENOMIC DNA]</scope>
    <source>
        <strain evidence="1 2">G1</strain>
    </source>
</reference>
<proteinExistence type="predicted"/>
<dbReference type="AlphaFoldDB" id="A0A1Y2F8M1"/>
<dbReference type="Proteomes" id="UP000193920">
    <property type="component" value="Unassembled WGS sequence"/>
</dbReference>